<dbReference type="AlphaFoldDB" id="A0A851HZH3"/>
<keyword evidence="2" id="KW-1185">Reference proteome</keyword>
<gene>
    <name evidence="1" type="ORF">HLV39_12465</name>
</gene>
<evidence type="ECO:0000313" key="1">
    <source>
        <dbReference type="EMBL" id="NWN92305.1"/>
    </source>
</evidence>
<protein>
    <submittedName>
        <fullName evidence="1">Uncharacterized protein</fullName>
    </submittedName>
</protein>
<name>A0A851HZH3_9GAMM</name>
<dbReference type="Proteomes" id="UP000536442">
    <property type="component" value="Unassembled WGS sequence"/>
</dbReference>
<organism evidence="1 2">
    <name type="scientific">Marinobacter adhaerens</name>
    <dbReference type="NCBI Taxonomy" id="1033846"/>
    <lineage>
        <taxon>Bacteria</taxon>
        <taxon>Pseudomonadati</taxon>
        <taxon>Pseudomonadota</taxon>
        <taxon>Gammaproteobacteria</taxon>
        <taxon>Pseudomonadales</taxon>
        <taxon>Marinobacteraceae</taxon>
        <taxon>Marinobacter</taxon>
    </lineage>
</organism>
<sequence>MAQYKTGTVSVNSGSNVVSGAGTAWSGQINPGDEFLLVGVPVSYVVASVDSDTQIKLSEAWEGPSTSGAYAITRDFEAVTGAPEMSQGDVETATTFTRAVRTIGKMLGDFSGIVGLSSSGIYTSVSEGLDGTSSGDYFFVVSGQHYGLYRNQSNTGVLRYSFDTLSDLDGAASEVAAIRDQVAGYKNDSKSYRNDVVAAHDQFFGVYYGPLDTDPTKGPTGSPPDDGDFYLHTPSGEIRFYSSGEWGAYGVLVAGATKADETEAKAGIEDSKYMTPRKTAAAIDSRPDPVLMPLLFC</sequence>
<evidence type="ECO:0000313" key="2">
    <source>
        <dbReference type="Proteomes" id="UP000536442"/>
    </source>
</evidence>
<proteinExistence type="predicted"/>
<comment type="caution">
    <text evidence="1">The sequence shown here is derived from an EMBL/GenBank/DDBJ whole genome shotgun (WGS) entry which is preliminary data.</text>
</comment>
<accession>A0A851HZH3</accession>
<reference evidence="1 2" key="1">
    <citation type="submission" date="2020-03" db="EMBL/GenBank/DDBJ databases">
        <title>Metagenomic, metatranscriptomic, and metabolomic analyses revealed the key microbes and metabolic features during the fermentation of ganjang, Korean traditional soy sauce.</title>
        <authorList>
            <person name="Chun B.H."/>
            <person name="Jeon C.O."/>
        </authorList>
    </citation>
    <scope>NUCLEOTIDE SEQUENCE [LARGE SCALE GENOMIC DNA]</scope>
    <source>
        <strain evidence="1 2">KG14</strain>
    </source>
</reference>
<dbReference type="EMBL" id="JABEVQ010000006">
    <property type="protein sequence ID" value="NWN92305.1"/>
    <property type="molecule type" value="Genomic_DNA"/>
</dbReference>